<accession>A0A892ZGB9</accession>
<reference evidence="1" key="1">
    <citation type="submission" date="2021-02" db="EMBL/GenBank/DDBJ databases">
        <title>Neisseriaceae sp. 26B isolated from the cloaca of a Common Toad-headed Turtle (Mesoclemmys nasuta).</title>
        <authorList>
            <person name="Spergser J."/>
            <person name="Busse H.-J."/>
        </authorList>
    </citation>
    <scope>NUCLEOTIDE SEQUENCE</scope>
    <source>
        <strain evidence="1">26B</strain>
    </source>
</reference>
<dbReference type="RefSeq" id="WP_230338072.1">
    <property type="nucleotide sequence ID" value="NZ_CP069798.1"/>
</dbReference>
<dbReference type="EMBL" id="CP069798">
    <property type="protein sequence ID" value="QRQ80786.1"/>
    <property type="molecule type" value="Genomic_DNA"/>
</dbReference>
<dbReference type="AlphaFoldDB" id="A0A892ZGB9"/>
<dbReference type="KEGG" id="ptes:JQU52_08450"/>
<evidence type="ECO:0000313" key="1">
    <source>
        <dbReference type="EMBL" id="QRQ80786.1"/>
    </source>
</evidence>
<keyword evidence="2" id="KW-1185">Reference proteome</keyword>
<evidence type="ECO:0000313" key="2">
    <source>
        <dbReference type="Proteomes" id="UP000653156"/>
    </source>
</evidence>
<proteinExistence type="predicted"/>
<name>A0A892ZGB9_9NEIS</name>
<organism evidence="1 2">
    <name type="scientific">Paralysiella testudinis</name>
    <dbReference type="NCBI Taxonomy" id="2809020"/>
    <lineage>
        <taxon>Bacteria</taxon>
        <taxon>Pseudomonadati</taxon>
        <taxon>Pseudomonadota</taxon>
        <taxon>Betaproteobacteria</taxon>
        <taxon>Neisseriales</taxon>
        <taxon>Neisseriaceae</taxon>
        <taxon>Paralysiella</taxon>
    </lineage>
</organism>
<dbReference type="Proteomes" id="UP000653156">
    <property type="component" value="Chromosome"/>
</dbReference>
<gene>
    <name evidence="1" type="ORF">JQU52_08450</name>
</gene>
<sequence length="81" mass="9021">MWKYISLLAACSTKHSSTAYAIGAYDSKGNLLSKRADVKSNEAGITTARDTLCQVYPRAVIRVTNHSNGEEMTQYSPYRCR</sequence>
<protein>
    <submittedName>
        <fullName evidence="1">Uncharacterized protein</fullName>
    </submittedName>
</protein>